<accession>A0ABW0Z8P8</accession>
<feature type="non-terminal residue" evidence="1">
    <location>
        <position position="1"/>
    </location>
</feature>
<proteinExistence type="predicted"/>
<dbReference type="GO" id="GO:0005524">
    <property type="term" value="F:ATP binding"/>
    <property type="evidence" value="ECO:0007669"/>
    <property type="project" value="UniProtKB-KW"/>
</dbReference>
<dbReference type="EMBL" id="JBHSPB010000017">
    <property type="protein sequence ID" value="MFC5723474.1"/>
    <property type="molecule type" value="Genomic_DNA"/>
</dbReference>
<name>A0ABW0Z8P8_9ACTN</name>
<sequence length="63" mass="6800">THLIAMRDGRVVAEGAPGDIVTAELVEDVFQLKCRVIDDPETGTPLVVPMARERTGREAAVAR</sequence>
<gene>
    <name evidence="1" type="ORF">ACFP1Z_25240</name>
</gene>
<comment type="caution">
    <text evidence="1">The sequence shown here is derived from an EMBL/GenBank/DDBJ whole genome shotgun (WGS) entry which is preliminary data.</text>
</comment>
<protein>
    <submittedName>
        <fullName evidence="1">ABC transporter ATP-binding protein</fullName>
    </submittedName>
</protein>
<dbReference type="Proteomes" id="UP001596083">
    <property type="component" value="Unassembled WGS sequence"/>
</dbReference>
<evidence type="ECO:0000313" key="2">
    <source>
        <dbReference type="Proteomes" id="UP001596083"/>
    </source>
</evidence>
<organism evidence="1 2">
    <name type="scientific">Streptomyces gamaensis</name>
    <dbReference type="NCBI Taxonomy" id="1763542"/>
    <lineage>
        <taxon>Bacteria</taxon>
        <taxon>Bacillati</taxon>
        <taxon>Actinomycetota</taxon>
        <taxon>Actinomycetes</taxon>
        <taxon>Kitasatosporales</taxon>
        <taxon>Streptomycetaceae</taxon>
        <taxon>Streptomyces</taxon>
    </lineage>
</organism>
<keyword evidence="1" id="KW-0547">Nucleotide-binding</keyword>
<evidence type="ECO:0000313" key="1">
    <source>
        <dbReference type="EMBL" id="MFC5723474.1"/>
    </source>
</evidence>
<reference evidence="2" key="1">
    <citation type="journal article" date="2019" name="Int. J. Syst. Evol. Microbiol.">
        <title>The Global Catalogue of Microorganisms (GCM) 10K type strain sequencing project: providing services to taxonomists for standard genome sequencing and annotation.</title>
        <authorList>
            <consortium name="The Broad Institute Genomics Platform"/>
            <consortium name="The Broad Institute Genome Sequencing Center for Infectious Disease"/>
            <person name="Wu L."/>
            <person name="Ma J."/>
        </authorList>
    </citation>
    <scope>NUCLEOTIDE SEQUENCE [LARGE SCALE GENOMIC DNA]</scope>
    <source>
        <strain evidence="2">CGMCC 4.7304</strain>
    </source>
</reference>
<keyword evidence="2" id="KW-1185">Reference proteome</keyword>
<keyword evidence="1" id="KW-0067">ATP-binding</keyword>